<comment type="caution">
    <text evidence="1">The sequence shown here is derived from an EMBL/GenBank/DDBJ whole genome shotgun (WGS) entry which is preliminary data.</text>
</comment>
<protein>
    <recommendedName>
        <fullName evidence="3">Endonuclease/exonuclease/phosphatase domain-containing protein</fullName>
    </recommendedName>
</protein>
<sequence>MNLGIYIDWETGRSCVYGSNDVQGRQELWKSSVDNKVEKEPWLIAGDFNVVRSSAQTTCIPDATSVEELNECVDQADITELAGHGCVFTWGANWNTGEYYLRNLDQTSVMKPGCNLSLPVLSISKHRASQIIVI</sequence>
<evidence type="ECO:0000313" key="2">
    <source>
        <dbReference type="Proteomes" id="UP001454036"/>
    </source>
</evidence>
<reference evidence="1 2" key="1">
    <citation type="submission" date="2024-01" db="EMBL/GenBank/DDBJ databases">
        <title>The complete chloroplast genome sequence of Lithospermum erythrorhizon: insights into the phylogenetic relationship among Boraginaceae species and the maternal lineages of purple gromwells.</title>
        <authorList>
            <person name="Okada T."/>
            <person name="Watanabe K."/>
        </authorList>
    </citation>
    <scope>NUCLEOTIDE SEQUENCE [LARGE SCALE GENOMIC DNA]</scope>
</reference>
<organism evidence="1 2">
    <name type="scientific">Lithospermum erythrorhizon</name>
    <name type="common">Purple gromwell</name>
    <name type="synonym">Lithospermum officinale var. erythrorhizon</name>
    <dbReference type="NCBI Taxonomy" id="34254"/>
    <lineage>
        <taxon>Eukaryota</taxon>
        <taxon>Viridiplantae</taxon>
        <taxon>Streptophyta</taxon>
        <taxon>Embryophyta</taxon>
        <taxon>Tracheophyta</taxon>
        <taxon>Spermatophyta</taxon>
        <taxon>Magnoliopsida</taxon>
        <taxon>eudicotyledons</taxon>
        <taxon>Gunneridae</taxon>
        <taxon>Pentapetalae</taxon>
        <taxon>asterids</taxon>
        <taxon>lamiids</taxon>
        <taxon>Boraginales</taxon>
        <taxon>Boraginaceae</taxon>
        <taxon>Boraginoideae</taxon>
        <taxon>Lithospermeae</taxon>
        <taxon>Lithospermum</taxon>
    </lineage>
</organism>
<dbReference type="AlphaFoldDB" id="A0AAV3R2Z3"/>
<dbReference type="Proteomes" id="UP001454036">
    <property type="component" value="Unassembled WGS sequence"/>
</dbReference>
<dbReference type="SUPFAM" id="SSF56219">
    <property type="entry name" value="DNase I-like"/>
    <property type="match status" value="1"/>
</dbReference>
<evidence type="ECO:0008006" key="3">
    <source>
        <dbReference type="Google" id="ProtNLM"/>
    </source>
</evidence>
<accession>A0AAV3R2Z3</accession>
<dbReference type="InterPro" id="IPR036691">
    <property type="entry name" value="Endo/exonu/phosph_ase_sf"/>
</dbReference>
<proteinExistence type="predicted"/>
<evidence type="ECO:0000313" key="1">
    <source>
        <dbReference type="EMBL" id="GAA0170235.1"/>
    </source>
</evidence>
<name>A0AAV3R2Z3_LITER</name>
<gene>
    <name evidence="1" type="ORF">LIER_43872</name>
</gene>
<keyword evidence="2" id="KW-1185">Reference proteome</keyword>
<dbReference type="EMBL" id="BAABME010040220">
    <property type="protein sequence ID" value="GAA0170235.1"/>
    <property type="molecule type" value="Genomic_DNA"/>
</dbReference>